<dbReference type="EMBL" id="JARK01001672">
    <property type="protein sequence ID" value="EYB83424.1"/>
    <property type="molecule type" value="Genomic_DNA"/>
</dbReference>
<name>A0A016RZL4_9BILA</name>
<evidence type="ECO:0000313" key="1">
    <source>
        <dbReference type="EMBL" id="EYB83424.1"/>
    </source>
</evidence>
<sequence length="118" mass="13707">MLLGCPKNPGITEGVLEYCSPRSIATRVFSSVFSTKLAHFIDRQRHRHANTKNQRIYRFGSIVLDDYWLFGIENRVLRLPWPEKIGETLLDPSFYTPGQGFCFGECQHLAFCKRSFYL</sequence>
<dbReference type="Proteomes" id="UP000024635">
    <property type="component" value="Unassembled WGS sequence"/>
</dbReference>
<gene>
    <name evidence="1" type="primary">Acey_s0336.g2894</name>
    <name evidence="1" type="ORF">Y032_0336g2894</name>
</gene>
<organism evidence="1 2">
    <name type="scientific">Ancylostoma ceylanicum</name>
    <dbReference type="NCBI Taxonomy" id="53326"/>
    <lineage>
        <taxon>Eukaryota</taxon>
        <taxon>Metazoa</taxon>
        <taxon>Ecdysozoa</taxon>
        <taxon>Nematoda</taxon>
        <taxon>Chromadorea</taxon>
        <taxon>Rhabditida</taxon>
        <taxon>Rhabditina</taxon>
        <taxon>Rhabditomorpha</taxon>
        <taxon>Strongyloidea</taxon>
        <taxon>Ancylostomatidae</taxon>
        <taxon>Ancylostomatinae</taxon>
        <taxon>Ancylostoma</taxon>
    </lineage>
</organism>
<keyword evidence="2" id="KW-1185">Reference proteome</keyword>
<proteinExistence type="predicted"/>
<evidence type="ECO:0000313" key="2">
    <source>
        <dbReference type="Proteomes" id="UP000024635"/>
    </source>
</evidence>
<accession>A0A016RZL4</accession>
<protein>
    <submittedName>
        <fullName evidence="1">Uncharacterized protein</fullName>
    </submittedName>
</protein>
<comment type="caution">
    <text evidence="1">The sequence shown here is derived from an EMBL/GenBank/DDBJ whole genome shotgun (WGS) entry which is preliminary data.</text>
</comment>
<dbReference type="AlphaFoldDB" id="A0A016RZL4"/>
<reference evidence="2" key="1">
    <citation type="journal article" date="2015" name="Nat. Genet.">
        <title>The genome and transcriptome of the zoonotic hookworm Ancylostoma ceylanicum identify infection-specific gene families.</title>
        <authorList>
            <person name="Schwarz E.M."/>
            <person name="Hu Y."/>
            <person name="Antoshechkin I."/>
            <person name="Miller M.M."/>
            <person name="Sternberg P.W."/>
            <person name="Aroian R.V."/>
        </authorList>
    </citation>
    <scope>NUCLEOTIDE SEQUENCE</scope>
    <source>
        <strain evidence="2">HY135</strain>
    </source>
</reference>